<feature type="domain" description="SsuA/THI5-like" evidence="1">
    <location>
        <begin position="66"/>
        <end position="281"/>
    </location>
</feature>
<dbReference type="SUPFAM" id="SSF53850">
    <property type="entry name" value="Periplasmic binding protein-like II"/>
    <property type="match status" value="1"/>
</dbReference>
<reference evidence="2 3" key="1">
    <citation type="submission" date="2020-08" db="EMBL/GenBank/DDBJ databases">
        <title>Genomic Encyclopedia of Type Strains, Phase IV (KMG-IV): sequencing the most valuable type-strain genomes for metagenomic binning, comparative biology and taxonomic classification.</title>
        <authorList>
            <person name="Goeker M."/>
        </authorList>
    </citation>
    <scope>NUCLEOTIDE SEQUENCE [LARGE SCALE GENOMIC DNA]</scope>
    <source>
        <strain evidence="2 3">DSM 5391</strain>
    </source>
</reference>
<dbReference type="PANTHER" id="PTHR31528">
    <property type="entry name" value="4-AMINO-5-HYDROXYMETHYL-2-METHYLPYRIMIDINE PHOSPHATE SYNTHASE THI11-RELATED"/>
    <property type="match status" value="1"/>
</dbReference>
<gene>
    <name evidence="2" type="ORF">HNR53_002986</name>
</gene>
<dbReference type="Pfam" id="PF09084">
    <property type="entry name" value="NMT1"/>
    <property type="match status" value="1"/>
</dbReference>
<dbReference type="PANTHER" id="PTHR31528:SF3">
    <property type="entry name" value="THIAMINE BIOSYNTHESIS PROTEIN HI_0357-RELATED"/>
    <property type="match status" value="1"/>
</dbReference>
<comment type="caution">
    <text evidence="2">The sequence shown here is derived from an EMBL/GenBank/DDBJ whole genome shotgun (WGS) entry which is preliminary data.</text>
</comment>
<dbReference type="PROSITE" id="PS51257">
    <property type="entry name" value="PROKAR_LIPOPROTEIN"/>
    <property type="match status" value="1"/>
</dbReference>
<evidence type="ECO:0000313" key="3">
    <source>
        <dbReference type="Proteomes" id="UP000531594"/>
    </source>
</evidence>
<keyword evidence="3" id="KW-1185">Reference proteome</keyword>
<dbReference type="Gene3D" id="3.40.190.10">
    <property type="entry name" value="Periplasmic binding protein-like II"/>
    <property type="match status" value="2"/>
</dbReference>
<accession>A0A7X0HT39</accession>
<organism evidence="2 3">
    <name type="scientific">Bacillus benzoevorans</name>
    <dbReference type="NCBI Taxonomy" id="1456"/>
    <lineage>
        <taxon>Bacteria</taxon>
        <taxon>Bacillati</taxon>
        <taxon>Bacillota</taxon>
        <taxon>Bacilli</taxon>
        <taxon>Bacillales</taxon>
        <taxon>Bacillaceae</taxon>
        <taxon>Bacillus</taxon>
    </lineage>
</organism>
<dbReference type="Proteomes" id="UP000531594">
    <property type="component" value="Unassembled WGS sequence"/>
</dbReference>
<dbReference type="AlphaFoldDB" id="A0A7X0HT39"/>
<name>A0A7X0HT39_9BACI</name>
<dbReference type="InterPro" id="IPR027939">
    <property type="entry name" value="NMT1/THI5"/>
</dbReference>
<protein>
    <submittedName>
        <fullName evidence="2">Putative hydroxymethylpyrimidine transport system substrate-binding protein</fullName>
    </submittedName>
</protein>
<dbReference type="GO" id="GO:0009228">
    <property type="term" value="P:thiamine biosynthetic process"/>
    <property type="evidence" value="ECO:0007669"/>
    <property type="project" value="InterPro"/>
</dbReference>
<evidence type="ECO:0000259" key="1">
    <source>
        <dbReference type="Pfam" id="PF09084"/>
    </source>
</evidence>
<dbReference type="InterPro" id="IPR015168">
    <property type="entry name" value="SsuA/THI5"/>
</dbReference>
<sequence>MAGKNLFEMEKITMGKWLKVGLFILMLLVLSACGGKDTAQEDKESAADREDNDLKEVSIMLDWYPNAVHSYLYVAQEKGYFAEEGVKVDIQFPANPTDPLTLAAANKITLGLYYQPDVIMARANENLPVKTVASIVRSPLNHLLVPEDSAVQSPKDLEGKKVGYPGIPLNEAILETMVKHDGGDFSKVDMIDVGFELNSALVTGNTDAVIGAYINHEVPVLKHNGFNTRYFNPVDYGVPSYNEIVLVTSDDTWEKDQEAIQAFWKAAKKGYEFMKENPDEALAILLKNQDKANFPLVEEVEKESLAVLLPRMEAEGAEFGSQDEKTFNEVTNWLKEFDLIKKVPKASDMMVNMEE</sequence>
<evidence type="ECO:0000313" key="2">
    <source>
        <dbReference type="EMBL" id="MBB6446329.1"/>
    </source>
</evidence>
<dbReference type="EMBL" id="JACHGK010000010">
    <property type="protein sequence ID" value="MBB6446329.1"/>
    <property type="molecule type" value="Genomic_DNA"/>
</dbReference>
<proteinExistence type="predicted"/>